<dbReference type="NCBIfam" id="NF010507">
    <property type="entry name" value="PRK13922.10-6"/>
    <property type="match status" value="1"/>
</dbReference>
<sequence length="249" mass="27825">MNKVRTLFLIAVFVGISLFFGGSIKAGVIDFTGGVITFFKNSVEFVKNKTNEHFNQVDEIQRLRAQNVELRKSAILLSTFAHELNEILLDSNSSKYSPDIKLIRTLSYVNIGDYTKFWVDFDEFNQSKVYGAIYQGNTAGIVVENDKRPVAILQDDDKASFSVYIGSTQIPGIVKGDGKSVIVKFIPQWLNPQVGDEVVTSGLDKIFFAGVPVGRVVKVVDEDLYKSAVVEPYFKENVPAFLYVVTKEE</sequence>
<dbReference type="OrthoDB" id="5372414at2"/>
<gene>
    <name evidence="2" type="ORF">ERS672216_00129</name>
</gene>
<dbReference type="Gene3D" id="2.40.10.350">
    <property type="entry name" value="Rod shape-determining protein MreC, domain 2"/>
    <property type="match status" value="1"/>
</dbReference>
<name>A0A128ECG1_9BACT</name>
<dbReference type="EMBL" id="FIZP01000001">
    <property type="protein sequence ID" value="CZE45973.1"/>
    <property type="molecule type" value="Genomic_DNA"/>
</dbReference>
<dbReference type="PANTHER" id="PTHR34138:SF1">
    <property type="entry name" value="CELL SHAPE-DETERMINING PROTEIN MREC"/>
    <property type="match status" value="1"/>
</dbReference>
<dbReference type="Pfam" id="PF04085">
    <property type="entry name" value="MreC"/>
    <property type="match status" value="1"/>
</dbReference>
<dbReference type="Proteomes" id="UP000069632">
    <property type="component" value="Unassembled WGS sequence"/>
</dbReference>
<dbReference type="RefSeq" id="WP_075493762.1">
    <property type="nucleotide sequence ID" value="NZ_CP053844.1"/>
</dbReference>
<accession>A0A128ECG1</accession>
<evidence type="ECO:0000313" key="2">
    <source>
        <dbReference type="EMBL" id="CZE45973.1"/>
    </source>
</evidence>
<dbReference type="PANTHER" id="PTHR34138">
    <property type="entry name" value="CELL SHAPE-DETERMINING PROTEIN MREC"/>
    <property type="match status" value="1"/>
</dbReference>
<dbReference type="InterPro" id="IPR055342">
    <property type="entry name" value="MreC_beta-barrel_core"/>
</dbReference>
<dbReference type="GO" id="GO:0005886">
    <property type="term" value="C:plasma membrane"/>
    <property type="evidence" value="ECO:0007669"/>
    <property type="project" value="TreeGrafter"/>
</dbReference>
<organism evidence="2 3">
    <name type="scientific">Campylobacter geochelonis</name>
    <dbReference type="NCBI Taxonomy" id="1780362"/>
    <lineage>
        <taxon>Bacteria</taxon>
        <taxon>Pseudomonadati</taxon>
        <taxon>Campylobacterota</taxon>
        <taxon>Epsilonproteobacteria</taxon>
        <taxon>Campylobacterales</taxon>
        <taxon>Campylobacteraceae</taxon>
        <taxon>Campylobacter</taxon>
    </lineage>
</organism>
<dbReference type="InterPro" id="IPR042175">
    <property type="entry name" value="Cell/Rod_MreC_2"/>
</dbReference>
<evidence type="ECO:0000313" key="3">
    <source>
        <dbReference type="Proteomes" id="UP000069632"/>
    </source>
</evidence>
<keyword evidence="3" id="KW-1185">Reference proteome</keyword>
<reference evidence="2 3" key="1">
    <citation type="submission" date="2016-02" db="EMBL/GenBank/DDBJ databases">
        <authorList>
            <consortium name="Pathogen Informatics"/>
        </authorList>
    </citation>
    <scope>NUCLEOTIDE SEQUENCE [LARGE SCALE GENOMIC DNA]</scope>
    <source>
        <strain evidence="2 3">RC20</strain>
    </source>
</reference>
<dbReference type="GO" id="GO:0008360">
    <property type="term" value="P:regulation of cell shape"/>
    <property type="evidence" value="ECO:0007669"/>
    <property type="project" value="InterPro"/>
</dbReference>
<proteinExistence type="predicted"/>
<feature type="domain" description="Rod shape-determining protein MreC beta-barrel core" evidence="1">
    <location>
        <begin position="151"/>
        <end position="238"/>
    </location>
</feature>
<evidence type="ECO:0000259" key="1">
    <source>
        <dbReference type="Pfam" id="PF04085"/>
    </source>
</evidence>
<protein>
    <submittedName>
        <fullName evidence="2">Rod shape-determining protein MreC</fullName>
    </submittedName>
</protein>
<dbReference type="AlphaFoldDB" id="A0A128ECG1"/>
<dbReference type="InterPro" id="IPR007221">
    <property type="entry name" value="MreC"/>
</dbReference>